<reference evidence="1 2" key="1">
    <citation type="journal article" date="2019" name="Sci. Rep.">
        <title>Orb-weaving spider Araneus ventricosus genome elucidates the spidroin gene catalogue.</title>
        <authorList>
            <person name="Kono N."/>
            <person name="Nakamura H."/>
            <person name="Ohtoshi R."/>
            <person name="Moran D.A.P."/>
            <person name="Shinohara A."/>
            <person name="Yoshida Y."/>
            <person name="Fujiwara M."/>
            <person name="Mori M."/>
            <person name="Tomita M."/>
            <person name="Arakawa K."/>
        </authorList>
    </citation>
    <scope>NUCLEOTIDE SEQUENCE [LARGE SCALE GENOMIC DNA]</scope>
</reference>
<sequence length="270" mass="31060">MKLIMKEPFQEPIPICCDCFNLRCTKPCYHDQWFVARGCIWGIISFQKPLAALFLRKAHNLQQSIGTVLRFAFVDLLAYDVRALKDWNSCTTTQNLRPTTIFCCPTSADKAPTDHGNRALKICLPHRNERWLLAQCTKISRTTEYLEHLRNQSHHSQSLRHSKSYIRLYLFLLYVRLYSCRTVKTLEFQSTHEANILGSKEDSGKIAISLSTGYPRKHFRANRFGNNSRKIDVGKLFFYELPVPSCVAPSCIVVIAFAYERGFDPQLGGM</sequence>
<protein>
    <submittedName>
        <fullName evidence="1">Uncharacterized protein</fullName>
    </submittedName>
</protein>
<keyword evidence="2" id="KW-1185">Reference proteome</keyword>
<accession>A0A4Y2LCB7</accession>
<evidence type="ECO:0000313" key="2">
    <source>
        <dbReference type="Proteomes" id="UP000499080"/>
    </source>
</evidence>
<evidence type="ECO:0000313" key="1">
    <source>
        <dbReference type="EMBL" id="GBN12154.1"/>
    </source>
</evidence>
<dbReference type="EMBL" id="BGPR01005653">
    <property type="protein sequence ID" value="GBN12154.1"/>
    <property type="molecule type" value="Genomic_DNA"/>
</dbReference>
<gene>
    <name evidence="1" type="ORF">AVEN_241053_1</name>
</gene>
<proteinExistence type="predicted"/>
<name>A0A4Y2LCB7_ARAVE</name>
<dbReference type="Proteomes" id="UP000499080">
    <property type="component" value="Unassembled WGS sequence"/>
</dbReference>
<organism evidence="1 2">
    <name type="scientific">Araneus ventricosus</name>
    <name type="common">Orbweaver spider</name>
    <name type="synonym">Epeira ventricosa</name>
    <dbReference type="NCBI Taxonomy" id="182803"/>
    <lineage>
        <taxon>Eukaryota</taxon>
        <taxon>Metazoa</taxon>
        <taxon>Ecdysozoa</taxon>
        <taxon>Arthropoda</taxon>
        <taxon>Chelicerata</taxon>
        <taxon>Arachnida</taxon>
        <taxon>Araneae</taxon>
        <taxon>Araneomorphae</taxon>
        <taxon>Entelegynae</taxon>
        <taxon>Araneoidea</taxon>
        <taxon>Araneidae</taxon>
        <taxon>Araneus</taxon>
    </lineage>
</organism>
<comment type="caution">
    <text evidence="1">The sequence shown here is derived from an EMBL/GenBank/DDBJ whole genome shotgun (WGS) entry which is preliminary data.</text>
</comment>
<dbReference type="AlphaFoldDB" id="A0A4Y2LCB7"/>